<accession>A0A915HFL2</accession>
<keyword evidence="5" id="KW-0808">Transferase</keyword>
<dbReference type="GO" id="GO:0061630">
    <property type="term" value="F:ubiquitin protein ligase activity"/>
    <property type="evidence" value="ECO:0007669"/>
    <property type="project" value="UniProtKB-EC"/>
</dbReference>
<keyword evidence="8" id="KW-0833">Ubl conjugation pathway</keyword>
<dbReference type="PANTHER" id="PTHR12313">
    <property type="entry name" value="E3 UBIQUITIN-PROTEIN LIGASE RNF5-RELATED"/>
    <property type="match status" value="1"/>
</dbReference>
<dbReference type="WBParaSite" id="nRc.2.0.1.t00832-RA">
    <property type="protein sequence ID" value="nRc.2.0.1.t00832-RA"/>
    <property type="gene ID" value="nRc.2.0.1.g00832"/>
</dbReference>
<dbReference type="GO" id="GO:0005783">
    <property type="term" value="C:endoplasmic reticulum"/>
    <property type="evidence" value="ECO:0007669"/>
    <property type="project" value="InterPro"/>
</dbReference>
<evidence type="ECO:0000256" key="4">
    <source>
        <dbReference type="ARBA" id="ARBA00012483"/>
    </source>
</evidence>
<comment type="catalytic activity">
    <reaction evidence="1">
        <text>S-ubiquitinyl-[E2 ubiquitin-conjugating enzyme]-L-cysteine + [acceptor protein]-L-lysine = [E2 ubiquitin-conjugating enzyme]-L-cysteine + N(6)-ubiquitinyl-[acceptor protein]-L-lysine.</text>
        <dbReference type="EC" id="2.3.2.27"/>
    </reaction>
</comment>
<evidence type="ECO:0000256" key="9">
    <source>
        <dbReference type="ARBA" id="ARBA00022833"/>
    </source>
</evidence>
<dbReference type="SUPFAM" id="SSF57850">
    <property type="entry name" value="RING/U-box"/>
    <property type="match status" value="1"/>
</dbReference>
<evidence type="ECO:0000256" key="1">
    <source>
        <dbReference type="ARBA" id="ARBA00000900"/>
    </source>
</evidence>
<feature type="domain" description="RING-type" evidence="12">
    <location>
        <begin position="45"/>
        <end position="93"/>
    </location>
</feature>
<keyword evidence="6" id="KW-0479">Metal-binding</keyword>
<reference evidence="14" key="1">
    <citation type="submission" date="2022-11" db="UniProtKB">
        <authorList>
            <consortium name="WormBaseParasite"/>
        </authorList>
    </citation>
    <scope>IDENTIFICATION</scope>
</reference>
<evidence type="ECO:0000256" key="7">
    <source>
        <dbReference type="ARBA" id="ARBA00022771"/>
    </source>
</evidence>
<name>A0A915HFL2_ROMCU</name>
<evidence type="ECO:0000313" key="14">
    <source>
        <dbReference type="WBParaSite" id="nRc.2.0.1.t00832-RA"/>
    </source>
</evidence>
<evidence type="ECO:0000313" key="13">
    <source>
        <dbReference type="Proteomes" id="UP000887565"/>
    </source>
</evidence>
<dbReference type="Gene3D" id="3.30.40.10">
    <property type="entry name" value="Zinc/RING finger domain, C3HC4 (zinc finger)"/>
    <property type="match status" value="1"/>
</dbReference>
<evidence type="ECO:0000256" key="10">
    <source>
        <dbReference type="ARBA" id="ARBA00023136"/>
    </source>
</evidence>
<dbReference type="AlphaFoldDB" id="A0A915HFL2"/>
<dbReference type="GO" id="GO:0008270">
    <property type="term" value="F:zinc ion binding"/>
    <property type="evidence" value="ECO:0007669"/>
    <property type="project" value="UniProtKB-KW"/>
</dbReference>
<comment type="pathway">
    <text evidence="3">Protein modification; protein ubiquitination.</text>
</comment>
<dbReference type="Proteomes" id="UP000887565">
    <property type="component" value="Unplaced"/>
</dbReference>
<evidence type="ECO:0000256" key="11">
    <source>
        <dbReference type="PROSITE-ProRule" id="PRU00175"/>
    </source>
</evidence>
<keyword evidence="7 11" id="KW-0863">Zinc-finger</keyword>
<dbReference type="InterPro" id="IPR045103">
    <property type="entry name" value="RNF5/RNF185-like"/>
</dbReference>
<dbReference type="InterPro" id="IPR017907">
    <property type="entry name" value="Znf_RING_CS"/>
</dbReference>
<keyword evidence="13" id="KW-1185">Reference proteome</keyword>
<evidence type="ECO:0000256" key="2">
    <source>
        <dbReference type="ARBA" id="ARBA00004308"/>
    </source>
</evidence>
<protein>
    <recommendedName>
        <fullName evidence="4">RING-type E3 ubiquitin transferase</fullName>
        <ecNumber evidence="4">2.3.2.27</ecNumber>
    </recommendedName>
</protein>
<keyword evidence="9" id="KW-0862">Zinc</keyword>
<dbReference type="InterPro" id="IPR001841">
    <property type="entry name" value="Znf_RING"/>
</dbReference>
<comment type="subcellular location">
    <subcellularLocation>
        <location evidence="2">Endomembrane system</location>
    </subcellularLocation>
</comment>
<sequence>MQPPNNEDNGDDFEDANGRRQENQPILPKIFPKSHSEELCRQFYCLFCGNLASNPVVSFCGHLFCWPCLCKKFLTAKCQSSGCIDGVSCPGCNFIIKKNDVIPMYGRGLMAEKTGVSASTTPPMPNAANQLRDKIANEVEKYERYVNAITDCIILVWSFVVFLIDKTSDFKTLGVHFMPASINKTFPGVSTYIYINYLVVHPHSYYCYCLFDDLAKASIDTE</sequence>
<dbReference type="PROSITE" id="PS00518">
    <property type="entry name" value="ZF_RING_1"/>
    <property type="match status" value="1"/>
</dbReference>
<dbReference type="InterPro" id="IPR013083">
    <property type="entry name" value="Znf_RING/FYVE/PHD"/>
</dbReference>
<evidence type="ECO:0000259" key="12">
    <source>
        <dbReference type="PROSITE" id="PS50089"/>
    </source>
</evidence>
<evidence type="ECO:0000256" key="6">
    <source>
        <dbReference type="ARBA" id="ARBA00022723"/>
    </source>
</evidence>
<dbReference type="EC" id="2.3.2.27" evidence="4"/>
<keyword evidence="10" id="KW-0472">Membrane</keyword>
<organism evidence="13 14">
    <name type="scientific">Romanomermis culicivorax</name>
    <name type="common">Nematode worm</name>
    <dbReference type="NCBI Taxonomy" id="13658"/>
    <lineage>
        <taxon>Eukaryota</taxon>
        <taxon>Metazoa</taxon>
        <taxon>Ecdysozoa</taxon>
        <taxon>Nematoda</taxon>
        <taxon>Enoplea</taxon>
        <taxon>Dorylaimia</taxon>
        <taxon>Mermithida</taxon>
        <taxon>Mermithoidea</taxon>
        <taxon>Mermithidae</taxon>
        <taxon>Romanomermis</taxon>
    </lineage>
</organism>
<proteinExistence type="predicted"/>
<dbReference type="PROSITE" id="PS50089">
    <property type="entry name" value="ZF_RING_2"/>
    <property type="match status" value="1"/>
</dbReference>
<evidence type="ECO:0000256" key="8">
    <source>
        <dbReference type="ARBA" id="ARBA00022786"/>
    </source>
</evidence>
<dbReference type="GO" id="GO:0006511">
    <property type="term" value="P:ubiquitin-dependent protein catabolic process"/>
    <property type="evidence" value="ECO:0007669"/>
    <property type="project" value="InterPro"/>
</dbReference>
<evidence type="ECO:0000256" key="3">
    <source>
        <dbReference type="ARBA" id="ARBA00004906"/>
    </source>
</evidence>
<evidence type="ECO:0000256" key="5">
    <source>
        <dbReference type="ARBA" id="ARBA00022679"/>
    </source>
</evidence>